<organism evidence="1">
    <name type="scientific">Anguilla anguilla</name>
    <name type="common">European freshwater eel</name>
    <name type="synonym">Muraena anguilla</name>
    <dbReference type="NCBI Taxonomy" id="7936"/>
    <lineage>
        <taxon>Eukaryota</taxon>
        <taxon>Metazoa</taxon>
        <taxon>Chordata</taxon>
        <taxon>Craniata</taxon>
        <taxon>Vertebrata</taxon>
        <taxon>Euteleostomi</taxon>
        <taxon>Actinopterygii</taxon>
        <taxon>Neopterygii</taxon>
        <taxon>Teleostei</taxon>
        <taxon>Anguilliformes</taxon>
        <taxon>Anguillidae</taxon>
        <taxon>Anguilla</taxon>
    </lineage>
</organism>
<proteinExistence type="predicted"/>
<reference evidence="1" key="2">
    <citation type="journal article" date="2015" name="Fish Shellfish Immunol.">
        <title>Early steps in the European eel (Anguilla anguilla)-Vibrio vulnificus interaction in the gills: Role of the RtxA13 toxin.</title>
        <authorList>
            <person name="Callol A."/>
            <person name="Pajuelo D."/>
            <person name="Ebbesson L."/>
            <person name="Teles M."/>
            <person name="MacKenzie S."/>
            <person name="Amaro C."/>
        </authorList>
    </citation>
    <scope>NUCLEOTIDE SEQUENCE</scope>
</reference>
<protein>
    <submittedName>
        <fullName evidence="1">Uncharacterized protein</fullName>
    </submittedName>
</protein>
<sequence>MIKAALVLTKMYTTQTYYCAYNLISKAH</sequence>
<reference evidence="1" key="1">
    <citation type="submission" date="2014-11" db="EMBL/GenBank/DDBJ databases">
        <authorList>
            <person name="Amaro Gonzalez C."/>
        </authorList>
    </citation>
    <scope>NUCLEOTIDE SEQUENCE</scope>
</reference>
<evidence type="ECO:0000313" key="1">
    <source>
        <dbReference type="EMBL" id="JAH20741.1"/>
    </source>
</evidence>
<dbReference type="EMBL" id="GBXM01087836">
    <property type="protein sequence ID" value="JAH20741.1"/>
    <property type="molecule type" value="Transcribed_RNA"/>
</dbReference>
<name>A0A0E9QUX6_ANGAN</name>
<dbReference type="AlphaFoldDB" id="A0A0E9QUX6"/>
<accession>A0A0E9QUX6</accession>